<accession>A0A849C3B8</accession>
<protein>
    <submittedName>
        <fullName evidence="3">AraC family transcriptional regulator</fullName>
    </submittedName>
</protein>
<keyword evidence="4" id="KW-1185">Reference proteome</keyword>
<evidence type="ECO:0000259" key="2">
    <source>
        <dbReference type="Pfam" id="PF12625"/>
    </source>
</evidence>
<dbReference type="RefSeq" id="WP_067527875.1">
    <property type="nucleotide sequence ID" value="NZ_JABELX010000009.1"/>
</dbReference>
<proteinExistence type="predicted"/>
<dbReference type="Gene3D" id="1.10.10.60">
    <property type="entry name" value="Homeodomain-like"/>
    <property type="match status" value="1"/>
</dbReference>
<feature type="domain" description="HTH-type transcriptional regulator AraC-type N-terminal" evidence="2">
    <location>
        <begin position="13"/>
        <end position="198"/>
    </location>
</feature>
<dbReference type="InterPro" id="IPR032687">
    <property type="entry name" value="AraC-type_N"/>
</dbReference>
<dbReference type="GO" id="GO:0005829">
    <property type="term" value="C:cytosol"/>
    <property type="evidence" value="ECO:0007669"/>
    <property type="project" value="TreeGrafter"/>
</dbReference>
<dbReference type="AlphaFoldDB" id="A0A849C3B8"/>
<evidence type="ECO:0000256" key="1">
    <source>
        <dbReference type="ARBA" id="ARBA00023125"/>
    </source>
</evidence>
<evidence type="ECO:0000313" key="3">
    <source>
        <dbReference type="EMBL" id="NNH73184.1"/>
    </source>
</evidence>
<organism evidence="3 4">
    <name type="scientific">Nocardia uniformis</name>
    <dbReference type="NCBI Taxonomy" id="53432"/>
    <lineage>
        <taxon>Bacteria</taxon>
        <taxon>Bacillati</taxon>
        <taxon>Actinomycetota</taxon>
        <taxon>Actinomycetes</taxon>
        <taxon>Mycobacteriales</taxon>
        <taxon>Nocardiaceae</taxon>
        <taxon>Nocardia</taxon>
    </lineage>
</organism>
<dbReference type="EMBL" id="JABELX010000009">
    <property type="protein sequence ID" value="NNH73184.1"/>
    <property type="molecule type" value="Genomic_DNA"/>
</dbReference>
<sequence length="316" mass="34746">MARFVLGWAGSAGFDPDRLARAAGVPSWTEGGESKRISRRYFTRLWELLEQESGDPEIALRVATDTAIGHLGLLEYLFLSAPTLGAAIDTCIRHFGSLTTSYALRIAHRTDAEVTYELLCAPDDSRGRELLMHAAFALLTTRARAATRARVDPVRLTFRQPTIGAVDAFIELFGTSAIEFGAVADTLTLRAADLELPVTTADPTLSAVLHGYAATMPAPPEFTVTLIDRLAAALDVALAEGPVTLDAVARRLLTSPRSLQRRLAESGTSWRRELDRARRRRLENVADLPRARQAELLGYSDPASLRRSVQRWRDRP</sequence>
<dbReference type="Proteomes" id="UP000586827">
    <property type="component" value="Unassembled WGS sequence"/>
</dbReference>
<evidence type="ECO:0000313" key="4">
    <source>
        <dbReference type="Proteomes" id="UP000586827"/>
    </source>
</evidence>
<dbReference type="Pfam" id="PF12625">
    <property type="entry name" value="Arabinose_bd"/>
    <property type="match status" value="1"/>
</dbReference>
<keyword evidence="1" id="KW-0238">DNA-binding</keyword>
<dbReference type="PANTHER" id="PTHR47894">
    <property type="entry name" value="HTH-TYPE TRANSCRIPTIONAL REGULATOR GADX"/>
    <property type="match status" value="1"/>
</dbReference>
<gene>
    <name evidence="3" type="ORF">HLB23_25570</name>
</gene>
<name>A0A849C3B8_9NOCA</name>
<comment type="caution">
    <text evidence="3">The sequence shown here is derived from an EMBL/GenBank/DDBJ whole genome shotgun (WGS) entry which is preliminary data.</text>
</comment>
<reference evidence="3 4" key="1">
    <citation type="submission" date="2020-05" db="EMBL/GenBank/DDBJ databases">
        <title>MicrobeNet Type strains.</title>
        <authorList>
            <person name="Nicholson A.C."/>
        </authorList>
    </citation>
    <scope>NUCLEOTIDE SEQUENCE [LARGE SCALE GENOMIC DNA]</scope>
    <source>
        <strain evidence="3 4">JCM 3224</strain>
    </source>
</reference>
<dbReference type="PANTHER" id="PTHR47894:SF1">
    <property type="entry name" value="HTH-TYPE TRANSCRIPTIONAL REGULATOR VQSM"/>
    <property type="match status" value="1"/>
</dbReference>
<dbReference type="GO" id="GO:0000976">
    <property type="term" value="F:transcription cis-regulatory region binding"/>
    <property type="evidence" value="ECO:0007669"/>
    <property type="project" value="TreeGrafter"/>
</dbReference>
<dbReference type="GO" id="GO:0003700">
    <property type="term" value="F:DNA-binding transcription factor activity"/>
    <property type="evidence" value="ECO:0007669"/>
    <property type="project" value="TreeGrafter"/>
</dbReference>